<evidence type="ECO:0008006" key="3">
    <source>
        <dbReference type="Google" id="ProtNLM"/>
    </source>
</evidence>
<reference evidence="1" key="1">
    <citation type="journal article" date="2021" name="Mol. Ecol. Resour.">
        <title>Apolygus lucorum genome provides insights into omnivorousness and mesophyll feeding.</title>
        <authorList>
            <person name="Liu Y."/>
            <person name="Liu H."/>
            <person name="Wang H."/>
            <person name="Huang T."/>
            <person name="Liu B."/>
            <person name="Yang B."/>
            <person name="Yin L."/>
            <person name="Li B."/>
            <person name="Zhang Y."/>
            <person name="Zhang S."/>
            <person name="Jiang F."/>
            <person name="Zhang X."/>
            <person name="Ren Y."/>
            <person name="Wang B."/>
            <person name="Wang S."/>
            <person name="Lu Y."/>
            <person name="Wu K."/>
            <person name="Fan W."/>
            <person name="Wang G."/>
        </authorList>
    </citation>
    <scope>NUCLEOTIDE SEQUENCE</scope>
    <source>
        <strain evidence="1">12Hb</strain>
    </source>
</reference>
<dbReference type="GO" id="GO:0015630">
    <property type="term" value="C:microtubule cytoskeleton"/>
    <property type="evidence" value="ECO:0007669"/>
    <property type="project" value="TreeGrafter"/>
</dbReference>
<dbReference type="OrthoDB" id="7537227at2759"/>
<name>A0A8S9XZ33_APOLU</name>
<evidence type="ECO:0000313" key="1">
    <source>
        <dbReference type="EMBL" id="KAF6213779.1"/>
    </source>
</evidence>
<dbReference type="InterPro" id="IPR000225">
    <property type="entry name" value="Armadillo"/>
</dbReference>
<protein>
    <recommendedName>
        <fullName evidence="3">Sperm-associated antigen 6</fullName>
    </recommendedName>
</protein>
<comment type="caution">
    <text evidence="1">The sequence shown here is derived from an EMBL/GenBank/DDBJ whole genome shotgun (WGS) entry which is preliminary data.</text>
</comment>
<accession>A0A8S9XZ33</accession>
<dbReference type="Proteomes" id="UP000466442">
    <property type="component" value="Unassembled WGS sequence"/>
</dbReference>
<dbReference type="Gene3D" id="1.25.10.10">
    <property type="entry name" value="Leucine-rich Repeat Variant"/>
    <property type="match status" value="2"/>
</dbReference>
<organism evidence="1 2">
    <name type="scientific">Apolygus lucorum</name>
    <name type="common">Small green plant bug</name>
    <name type="synonym">Lygocoris lucorum</name>
    <dbReference type="NCBI Taxonomy" id="248454"/>
    <lineage>
        <taxon>Eukaryota</taxon>
        <taxon>Metazoa</taxon>
        <taxon>Ecdysozoa</taxon>
        <taxon>Arthropoda</taxon>
        <taxon>Hexapoda</taxon>
        <taxon>Insecta</taxon>
        <taxon>Pterygota</taxon>
        <taxon>Neoptera</taxon>
        <taxon>Paraneoptera</taxon>
        <taxon>Hemiptera</taxon>
        <taxon>Heteroptera</taxon>
        <taxon>Panheteroptera</taxon>
        <taxon>Cimicomorpha</taxon>
        <taxon>Miridae</taxon>
        <taxon>Mirini</taxon>
        <taxon>Apolygus</taxon>
    </lineage>
</organism>
<evidence type="ECO:0000313" key="2">
    <source>
        <dbReference type="Proteomes" id="UP000466442"/>
    </source>
</evidence>
<dbReference type="AlphaFoldDB" id="A0A8S9XZ33"/>
<dbReference type="SUPFAM" id="SSF48371">
    <property type="entry name" value="ARM repeat"/>
    <property type="match status" value="1"/>
</dbReference>
<dbReference type="InterPro" id="IPR016024">
    <property type="entry name" value="ARM-type_fold"/>
</dbReference>
<dbReference type="PANTHER" id="PTHR23314:SF0">
    <property type="entry name" value="SPERM-ASSOCIATED ANTIGEN 6"/>
    <property type="match status" value="1"/>
</dbReference>
<sequence length="573" mass="63002">MGSRAILLAFENYEKARVLFAQTMADMALRSVNVDCMLRCNVMELLLALLNDPSLRVQQNAALAIGRLANNSHEAARIAMFIDILPALLKNIEKRSKYYKKAAMFALRCFAKHSPDLANTLVSTGALEAILICLEEFDSGVKEAAVWAVGYIARHNTALAQACVSSGVLPMLQLCLQEPEVCLKQIAASAIGDIAKHDGTLAQAVCDAGCLMVLAKCITYPSPRIKRHAMCALAQVAKHSINLAEAVVETDVIPDAILHMGHPDPGVMKSAANLISEIVKHHYHMAQLVINSGGIAALLDVIQKGDSDVIFPAVLAIGYLAGQSDFMGLAVKGCKGVEVLNYVLNKEKCDHVLATIAWAIGQVGKHSPEHTEEIARSKIFPKLLEIYMDPKSSENLKQKTKGALKLTLSMCTVISELEPLLDKAPPEILKYVLAQYSQILPNDPRARRMFVESGCLARVQAIQAEPGSTLMELINIVNHCFPEEIIRYYSPGYPETFIEAVENYKPTVPAMFAKDHEEADDSEIFEALQPPLKSEYEVIPTIKWKHRLLGVENKDFIFQIICRSVSSQKQDDT</sequence>
<dbReference type="GO" id="GO:0003341">
    <property type="term" value="P:cilium movement"/>
    <property type="evidence" value="ECO:0007669"/>
    <property type="project" value="TreeGrafter"/>
</dbReference>
<dbReference type="SMART" id="SM00185">
    <property type="entry name" value="ARM"/>
    <property type="match status" value="6"/>
</dbReference>
<keyword evidence="2" id="KW-1185">Reference proteome</keyword>
<dbReference type="InterPro" id="IPR011989">
    <property type="entry name" value="ARM-like"/>
</dbReference>
<dbReference type="EMBL" id="WIXP02000003">
    <property type="protein sequence ID" value="KAF6213779.1"/>
    <property type="molecule type" value="Genomic_DNA"/>
</dbReference>
<gene>
    <name evidence="1" type="ORF">GE061_011501</name>
</gene>
<dbReference type="GO" id="GO:0008017">
    <property type="term" value="F:microtubule binding"/>
    <property type="evidence" value="ECO:0007669"/>
    <property type="project" value="TreeGrafter"/>
</dbReference>
<dbReference type="Pfam" id="PF00514">
    <property type="entry name" value="Arm"/>
    <property type="match status" value="2"/>
</dbReference>
<proteinExistence type="predicted"/>
<dbReference type="PANTHER" id="PTHR23314">
    <property type="entry name" value="SPERM-ASSOCIATED ANTIGEN 6 ARMADILLO REPEAT-CONTAINING"/>
    <property type="match status" value="1"/>
</dbReference>